<dbReference type="InterPro" id="IPR008284">
    <property type="entry name" value="MoCF_biosynth_CS"/>
</dbReference>
<dbReference type="PROSITE" id="PS01078">
    <property type="entry name" value="MOCF_BIOSYNTHESIS_1"/>
    <property type="match status" value="1"/>
</dbReference>
<keyword evidence="2" id="KW-0501">Molybdenum cofactor biosynthesis</keyword>
<dbReference type="GO" id="GO:0006777">
    <property type="term" value="P:Mo-molybdopterin cofactor biosynthetic process"/>
    <property type="evidence" value="ECO:0007669"/>
    <property type="project" value="UniProtKB-KW"/>
</dbReference>
<dbReference type="UniPathway" id="UPA00344"/>
<organism evidence="4 5">
    <name type="scientific">Cellulomonas denverensis</name>
    <dbReference type="NCBI Taxonomy" id="264297"/>
    <lineage>
        <taxon>Bacteria</taxon>
        <taxon>Bacillati</taxon>
        <taxon>Actinomycetota</taxon>
        <taxon>Actinomycetes</taxon>
        <taxon>Micrococcales</taxon>
        <taxon>Cellulomonadaceae</taxon>
        <taxon>Cellulomonas</taxon>
    </lineage>
</organism>
<feature type="domain" description="MoaB/Mog" evidence="3">
    <location>
        <begin position="5"/>
        <end position="148"/>
    </location>
</feature>
<dbReference type="InterPro" id="IPR036425">
    <property type="entry name" value="MoaB/Mog-like_dom_sf"/>
</dbReference>
<evidence type="ECO:0000256" key="2">
    <source>
        <dbReference type="ARBA" id="ARBA00023150"/>
    </source>
</evidence>
<dbReference type="PANTHER" id="PTHR43764:SF1">
    <property type="entry name" value="MOLYBDOPTERIN MOLYBDOTRANSFERASE"/>
    <property type="match status" value="1"/>
</dbReference>
<evidence type="ECO:0000256" key="1">
    <source>
        <dbReference type="ARBA" id="ARBA00005046"/>
    </source>
</evidence>
<comment type="caution">
    <text evidence="4">The sequence shown here is derived from an EMBL/GenBank/DDBJ whole genome shotgun (WGS) entry which is preliminary data.</text>
</comment>
<evidence type="ECO:0000313" key="4">
    <source>
        <dbReference type="EMBL" id="NKY21651.1"/>
    </source>
</evidence>
<dbReference type="CDD" id="cd00886">
    <property type="entry name" value="MogA_MoaB"/>
    <property type="match status" value="1"/>
</dbReference>
<dbReference type="AlphaFoldDB" id="A0A7X6KSU6"/>
<evidence type="ECO:0000259" key="3">
    <source>
        <dbReference type="SMART" id="SM00852"/>
    </source>
</evidence>
<proteinExistence type="predicted"/>
<dbReference type="Pfam" id="PF00994">
    <property type="entry name" value="MoCF_biosynth"/>
    <property type="match status" value="1"/>
</dbReference>
<dbReference type="SMART" id="SM00852">
    <property type="entry name" value="MoCF_biosynth"/>
    <property type="match status" value="1"/>
</dbReference>
<evidence type="ECO:0000313" key="5">
    <source>
        <dbReference type="Proteomes" id="UP000581206"/>
    </source>
</evidence>
<dbReference type="EMBL" id="JAAXOX010000001">
    <property type="protein sequence ID" value="NKY21651.1"/>
    <property type="molecule type" value="Genomic_DNA"/>
</dbReference>
<name>A0A7X6KSU6_9CELL</name>
<dbReference type="SUPFAM" id="SSF53218">
    <property type="entry name" value="Molybdenum cofactor biosynthesis proteins"/>
    <property type="match status" value="1"/>
</dbReference>
<dbReference type="InterPro" id="IPR051920">
    <property type="entry name" value="MPT_Adenylyltrnsfr/MoaC-Rel"/>
</dbReference>
<sequence>MPSAVVVTVSTRAAAGVYPDGSGPVLAEELRALGFAVTGPWVVADGEPVGEAIRSAVDQGHDLVVTTGGTGLTADDVTPEQTLALLDRLVPGLPEAIRAAGIRAGAPASLLSRGVAGTAGRTLVVNLPGSIRAVREAVAAIGPALLHAADQLGGGDHPRTH</sequence>
<accession>A0A7X6KSU6</accession>
<reference evidence="4 5" key="1">
    <citation type="submission" date="2020-04" db="EMBL/GenBank/DDBJ databases">
        <title>MicrobeNet Type strains.</title>
        <authorList>
            <person name="Nicholson A.C."/>
        </authorList>
    </citation>
    <scope>NUCLEOTIDE SEQUENCE [LARGE SCALE GENOMIC DNA]</scope>
    <source>
        <strain evidence="4 5">ATCC BAA-788</strain>
    </source>
</reference>
<gene>
    <name evidence="4" type="ORF">HGA03_03120</name>
</gene>
<dbReference type="Gene3D" id="3.40.980.10">
    <property type="entry name" value="MoaB/Mog-like domain"/>
    <property type="match status" value="1"/>
</dbReference>
<comment type="pathway">
    <text evidence="1">Cofactor biosynthesis; molybdopterin biosynthesis.</text>
</comment>
<keyword evidence="5" id="KW-1185">Reference proteome</keyword>
<dbReference type="PANTHER" id="PTHR43764">
    <property type="entry name" value="MOLYBDENUM COFACTOR BIOSYNTHESIS"/>
    <property type="match status" value="1"/>
</dbReference>
<dbReference type="InterPro" id="IPR001453">
    <property type="entry name" value="MoaB/Mog_dom"/>
</dbReference>
<dbReference type="NCBIfam" id="TIGR00177">
    <property type="entry name" value="molyb_syn"/>
    <property type="match status" value="1"/>
</dbReference>
<protein>
    <submittedName>
        <fullName evidence="4">MogA/MoaB family molybdenum cofactor biosynthesis protein</fullName>
    </submittedName>
</protein>
<dbReference type="Proteomes" id="UP000581206">
    <property type="component" value="Unassembled WGS sequence"/>
</dbReference>